<dbReference type="GO" id="GO:0030246">
    <property type="term" value="F:carbohydrate binding"/>
    <property type="evidence" value="ECO:0007669"/>
    <property type="project" value="InterPro"/>
</dbReference>
<feature type="domain" description="Glycosyl-hydrolase 97 catalytic" evidence="4">
    <location>
        <begin position="289"/>
        <end position="440"/>
    </location>
</feature>
<evidence type="ECO:0000256" key="3">
    <source>
        <dbReference type="ARBA" id="ARBA00022837"/>
    </source>
</evidence>
<accession>A0A4S1E0U5</accession>
<dbReference type="Pfam" id="PF10566">
    <property type="entry name" value="Glyco_hydro_97"/>
    <property type="match status" value="1"/>
</dbReference>
<dbReference type="InterPro" id="IPR019563">
    <property type="entry name" value="GH97_catalytic"/>
</dbReference>
<reference evidence="7 8" key="1">
    <citation type="submission" date="2019-04" db="EMBL/GenBank/DDBJ databases">
        <authorList>
            <person name="Liu A."/>
        </authorList>
    </citation>
    <scope>NUCLEOTIDE SEQUENCE [LARGE SCALE GENOMIC DNA]</scope>
    <source>
        <strain evidence="7 8">RZ03</strain>
    </source>
</reference>
<dbReference type="GO" id="GO:0016787">
    <property type="term" value="F:hydrolase activity"/>
    <property type="evidence" value="ECO:0007669"/>
    <property type="project" value="UniProtKB-KW"/>
</dbReference>
<dbReference type="SUPFAM" id="SSF51445">
    <property type="entry name" value="(Trans)glycosidases"/>
    <property type="match status" value="1"/>
</dbReference>
<dbReference type="InterPro" id="IPR013785">
    <property type="entry name" value="Aldolase_TIM"/>
</dbReference>
<evidence type="ECO:0000313" key="8">
    <source>
        <dbReference type="Proteomes" id="UP000307602"/>
    </source>
</evidence>
<name>A0A4S1E0U5_9FLAO</name>
<dbReference type="Pfam" id="PF14509">
    <property type="entry name" value="GH97_C"/>
    <property type="match status" value="1"/>
</dbReference>
<dbReference type="PANTHER" id="PTHR35803">
    <property type="entry name" value="GLUCAN 1,4-ALPHA-GLUCOSIDASE SUSB-RELATED"/>
    <property type="match status" value="1"/>
</dbReference>
<comment type="subunit">
    <text evidence="2">Monomer.</text>
</comment>
<dbReference type="InterPro" id="IPR014718">
    <property type="entry name" value="GH-type_carb-bd"/>
</dbReference>
<keyword evidence="3" id="KW-0106">Calcium</keyword>
<dbReference type="InterPro" id="IPR052720">
    <property type="entry name" value="Glycosyl_hydrolase_97"/>
</dbReference>
<protein>
    <submittedName>
        <fullName evidence="7">Glycoside hydrolase family 97 protein</fullName>
    </submittedName>
</protein>
<organism evidence="7 8">
    <name type="scientific">Flavivirga rizhaonensis</name>
    <dbReference type="NCBI Taxonomy" id="2559571"/>
    <lineage>
        <taxon>Bacteria</taxon>
        <taxon>Pseudomonadati</taxon>
        <taxon>Bacteroidota</taxon>
        <taxon>Flavobacteriia</taxon>
        <taxon>Flavobacteriales</taxon>
        <taxon>Flavobacteriaceae</taxon>
        <taxon>Flavivirga</taxon>
    </lineage>
</organism>
<dbReference type="PROSITE" id="PS51257">
    <property type="entry name" value="PROKAR_LIPOPROTEIN"/>
    <property type="match status" value="1"/>
</dbReference>
<dbReference type="Gene3D" id="3.20.20.70">
    <property type="entry name" value="Aldolase class I"/>
    <property type="match status" value="1"/>
</dbReference>
<evidence type="ECO:0000259" key="6">
    <source>
        <dbReference type="Pfam" id="PF14509"/>
    </source>
</evidence>
<dbReference type="Pfam" id="PF14508">
    <property type="entry name" value="GH97_N"/>
    <property type="match status" value="1"/>
</dbReference>
<comment type="cofactor">
    <cofactor evidence="1">
        <name>Ca(2+)</name>
        <dbReference type="ChEBI" id="CHEBI:29108"/>
    </cofactor>
</comment>
<comment type="caution">
    <text evidence="7">The sequence shown here is derived from an EMBL/GenBank/DDBJ whole genome shotgun (WGS) entry which is preliminary data.</text>
</comment>
<feature type="domain" description="Glycosyl-hydrolase 97 C-terminal oligomerisation" evidence="6">
    <location>
        <begin position="537"/>
        <end position="634"/>
    </location>
</feature>
<gene>
    <name evidence="7" type="ORF">EM932_03445</name>
</gene>
<dbReference type="OrthoDB" id="57532at2"/>
<dbReference type="EMBL" id="SRSO01000003">
    <property type="protein sequence ID" value="TGV04206.1"/>
    <property type="molecule type" value="Genomic_DNA"/>
</dbReference>
<dbReference type="InterPro" id="IPR017853">
    <property type="entry name" value="GH"/>
</dbReference>
<keyword evidence="7" id="KW-0378">Hydrolase</keyword>
<dbReference type="AlphaFoldDB" id="A0A4S1E0U5"/>
<evidence type="ECO:0000259" key="5">
    <source>
        <dbReference type="Pfam" id="PF14508"/>
    </source>
</evidence>
<keyword evidence="8" id="KW-1185">Reference proteome</keyword>
<proteinExistence type="predicted"/>
<evidence type="ECO:0000256" key="1">
    <source>
        <dbReference type="ARBA" id="ARBA00001913"/>
    </source>
</evidence>
<dbReference type="RefSeq" id="WP_135875517.1">
    <property type="nucleotide sequence ID" value="NZ_SRSO01000003.1"/>
</dbReference>
<dbReference type="InterPro" id="IPR029486">
    <property type="entry name" value="GH97_N"/>
</dbReference>
<dbReference type="Proteomes" id="UP000307602">
    <property type="component" value="Unassembled WGS sequence"/>
</dbReference>
<dbReference type="InterPro" id="IPR029483">
    <property type="entry name" value="GH97_C"/>
</dbReference>
<dbReference type="Gene3D" id="2.70.98.10">
    <property type="match status" value="1"/>
</dbReference>
<feature type="domain" description="Glycosyl-hydrolase 97 N-terminal" evidence="5">
    <location>
        <begin position="29"/>
        <end position="265"/>
    </location>
</feature>
<evidence type="ECO:0000313" key="7">
    <source>
        <dbReference type="EMBL" id="TGV04206.1"/>
    </source>
</evidence>
<evidence type="ECO:0000259" key="4">
    <source>
        <dbReference type="Pfam" id="PF10566"/>
    </source>
</evidence>
<evidence type="ECO:0000256" key="2">
    <source>
        <dbReference type="ARBA" id="ARBA00011245"/>
    </source>
</evidence>
<sequence length="637" mass="73216">MKFTKHIFILIASFTFLVACKKEQPKMFSPDGNLEMHFDISKNALFITQLFKGDTIINKSPLGLVIDHSNIFENFEVKKIEKRHFQEIWRPVIGKSKQVENNYNELTLYGVKRGENTTEFSVVIRCYNDGFAYRYNIPKQEQRDSVQIHSESTRLHFKSDFTFWGYNGEHHNIGPTIWSKSKDTSYKIPLVTKCSPHTYVGIHEAEIVRYAPFKIQKSDKDNSVGIKVDKTKDKLPVKTSWRTFIIGEKPGDLVNSNLLVNLNEPCKIEDTSWIKPGRAVWDWRVWGYKASDGFEYGLNTKSHYRFIDFAAENNIQYLLIDADWYGPEFEEKSDPTKARDGIDIEACMAYAKTKNVGVILYLNDVGAKKFGLERILKQFSDWGAMGVKYGFMSGSMEEKVRHTRNVVALCAKYRLMVNFHDGPVAPSGDDRTWPNLITKEFCHSQADALRSYFPETIVTTTFVNMMAGAIDNCDGWFDFNKSIERVRVFQEIPGTVSAEVAKLIVVYTGMNIMPDAPEEYLKKDDLFDCIRKMPAQFDSFKIMDGEIGEYIVVARQAGHSWFVGALTNRESRELNVDLSFLSDDENYNITIYEDAETTHFLDERETYNIRKLTGKKRDNINLKLAKGGGASLYIEKL</sequence>